<evidence type="ECO:0000256" key="1">
    <source>
        <dbReference type="SAM" id="MobiDB-lite"/>
    </source>
</evidence>
<dbReference type="EMBL" id="JAQZAO010000008">
    <property type="protein sequence ID" value="MDD7967536.1"/>
    <property type="molecule type" value="Genomic_DNA"/>
</dbReference>
<keyword evidence="3" id="KW-1185">Reference proteome</keyword>
<evidence type="ECO:0000313" key="3">
    <source>
        <dbReference type="Proteomes" id="UP001300763"/>
    </source>
</evidence>
<protein>
    <submittedName>
        <fullName evidence="2">Uncharacterized protein</fullName>
    </submittedName>
</protein>
<feature type="region of interest" description="Disordered" evidence="1">
    <location>
        <begin position="55"/>
        <end position="129"/>
    </location>
</feature>
<comment type="caution">
    <text evidence="2">The sequence shown here is derived from an EMBL/GenBank/DDBJ whole genome shotgun (WGS) entry which is preliminary data.</text>
</comment>
<proteinExistence type="predicted"/>
<dbReference type="RefSeq" id="WP_274202055.1">
    <property type="nucleotide sequence ID" value="NZ_JAQZAO010000008.1"/>
</dbReference>
<feature type="compositionally biased region" description="Pro residues" evidence="1">
    <location>
        <begin position="113"/>
        <end position="123"/>
    </location>
</feature>
<dbReference type="Proteomes" id="UP001300763">
    <property type="component" value="Unassembled WGS sequence"/>
</dbReference>
<feature type="region of interest" description="Disordered" evidence="1">
    <location>
        <begin position="1"/>
        <end position="38"/>
    </location>
</feature>
<accession>A0ABT5SXV2</accession>
<name>A0ABT5SXV2_9PSEU</name>
<reference evidence="2 3" key="1">
    <citation type="submission" date="2023-02" db="EMBL/GenBank/DDBJ databases">
        <title>Genome sequencing required for Actinomycetospora new species description.</title>
        <authorList>
            <person name="Saimee Y."/>
            <person name="Duangmal K."/>
        </authorList>
    </citation>
    <scope>NUCLEOTIDE SEQUENCE [LARGE SCALE GENOMIC DNA]</scope>
    <source>
        <strain evidence="2 3">DW7H6</strain>
    </source>
</reference>
<organism evidence="2 3">
    <name type="scientific">Actinomycetospora lemnae</name>
    <dbReference type="NCBI Taxonomy" id="3019891"/>
    <lineage>
        <taxon>Bacteria</taxon>
        <taxon>Bacillati</taxon>
        <taxon>Actinomycetota</taxon>
        <taxon>Actinomycetes</taxon>
        <taxon>Pseudonocardiales</taxon>
        <taxon>Pseudonocardiaceae</taxon>
        <taxon>Actinomycetospora</taxon>
    </lineage>
</organism>
<gene>
    <name evidence="2" type="ORF">PGB27_19530</name>
</gene>
<evidence type="ECO:0000313" key="2">
    <source>
        <dbReference type="EMBL" id="MDD7967536.1"/>
    </source>
</evidence>
<sequence length="129" mass="13704">MTVEVLDAPVRDIAVDEAPGRGGEPSAEPLRLDRDPDVTDQAVVDAEFVAIVLCERPWGEHLPSPRTPPPAAVTGARRDPPPHGPGPRSGHRADPLPAVGATPQVRRRTGPGPRSPPPRPTPVTDPTRR</sequence>